<keyword evidence="1" id="KW-0812">Transmembrane</keyword>
<dbReference type="RefSeq" id="WP_067329959.1">
    <property type="nucleotide sequence ID" value="NZ_LNKT01000012.1"/>
</dbReference>
<reference evidence="2 3" key="1">
    <citation type="submission" date="2015-11" db="EMBL/GenBank/DDBJ databases">
        <title>Draft genome of Sulfurovum riftiae 1812E, a member of the Epsilonproteobacteria isolated from the tube of the deep-sea hydrothermal vent tubewom Riftia pachyptila.</title>
        <authorList>
            <person name="Vetriani C."/>
            <person name="Giovannelli D."/>
        </authorList>
    </citation>
    <scope>NUCLEOTIDE SEQUENCE [LARGE SCALE GENOMIC DNA]</scope>
    <source>
        <strain evidence="2 3">1812E</strain>
    </source>
</reference>
<feature type="transmembrane region" description="Helical" evidence="1">
    <location>
        <begin position="40"/>
        <end position="58"/>
    </location>
</feature>
<organism evidence="2 3">
    <name type="scientific">Sulfurovum riftiae</name>
    <dbReference type="NCBI Taxonomy" id="1630136"/>
    <lineage>
        <taxon>Bacteria</taxon>
        <taxon>Pseudomonadati</taxon>
        <taxon>Campylobacterota</taxon>
        <taxon>Epsilonproteobacteria</taxon>
        <taxon>Campylobacterales</taxon>
        <taxon>Sulfurovaceae</taxon>
        <taxon>Sulfurovum</taxon>
    </lineage>
</organism>
<accession>A0A151CGS8</accession>
<keyword evidence="3" id="KW-1185">Reference proteome</keyword>
<sequence>MRSFLKEMYGVGILFFYYMKYIILFGWPMLRFGLDYKENIIIDILWVYCLLLMIKDIVYKFVLKRSYCDRVSCQDDTKNK</sequence>
<dbReference type="EMBL" id="LNKT01000012">
    <property type="protein sequence ID" value="KYJ86711.1"/>
    <property type="molecule type" value="Genomic_DNA"/>
</dbReference>
<evidence type="ECO:0000313" key="2">
    <source>
        <dbReference type="EMBL" id="KYJ86711.1"/>
    </source>
</evidence>
<dbReference type="OrthoDB" id="5334890at2"/>
<dbReference type="AlphaFoldDB" id="A0A151CGS8"/>
<keyword evidence="1" id="KW-1133">Transmembrane helix</keyword>
<name>A0A151CGS8_9BACT</name>
<dbReference type="STRING" id="1630136.AS592_07750"/>
<protein>
    <submittedName>
        <fullName evidence="2">Uncharacterized protein</fullName>
    </submittedName>
</protein>
<comment type="caution">
    <text evidence="2">The sequence shown here is derived from an EMBL/GenBank/DDBJ whole genome shotgun (WGS) entry which is preliminary data.</text>
</comment>
<gene>
    <name evidence="2" type="ORF">AS592_07750</name>
</gene>
<evidence type="ECO:0000313" key="3">
    <source>
        <dbReference type="Proteomes" id="UP000075359"/>
    </source>
</evidence>
<proteinExistence type="predicted"/>
<evidence type="ECO:0000256" key="1">
    <source>
        <dbReference type="SAM" id="Phobius"/>
    </source>
</evidence>
<keyword evidence="1" id="KW-0472">Membrane</keyword>
<feature type="transmembrane region" description="Helical" evidence="1">
    <location>
        <begin position="9"/>
        <end position="28"/>
    </location>
</feature>
<dbReference type="Proteomes" id="UP000075359">
    <property type="component" value="Unassembled WGS sequence"/>
</dbReference>